<evidence type="ECO:0000256" key="3">
    <source>
        <dbReference type="ARBA" id="ARBA00022448"/>
    </source>
</evidence>
<sequence>MEYDELNDLINKFKDNPQVLKEFENIYIQNNCNFYSKIKIEDIEQGYAQNGEGKVRNEEGKIQNGEGKIQNGEGKIQNGEGKIQNEEGKIQNEEGKIQNEEGKIQNDERNEFERITNKNFYIYTEQMVKKLIKENDEINKTYEEIEKCNNTYDDVNIILNKYKNNIKDISDNIKNIENLTNNMDDKIKNRKKIVELLNVYIKTVLITPQLTNDIINNEINDMFIKNIYILNKKIENCRHCLFDSYPSISTSYNELEKLKHKAINKIYNFFISKLNDISNKKNNIYLIQQHIIKYHILNTFLYNNNKNAYTYIIKKYITILNKTYYNLFQTYISNFIDKQIKFNDDITIGKSSPSYLQDKQNNNLGNTNKSSTNYHPPPQPSSTFADATQIGNSQNRSENRPKNHDTNRAPNNDKNCAPNNDPDNDPNNAAGIFVSSLTGIGEVGSSGIALAKNKMMDMFGFSFKNKNITDKRENIFLLNNRDNILNDIKNVFLNDDKEKEGNENNSVPTISISNNTIYYFEHIYKLINKLFIDTGTSEYLFISKFFKNYENIDFLFLEIYSKTISVCFNYFINFINTTFDFISLFIIYIINIYNAYIIKNRQILLLYEVVEKIQNIVWNKIHYIINENYKSITIFVNHDNLSFYKLDKDQIQDKKTVYNTIYRTQIVAPYILTDKNSIPINYTEDKFVQIYDDKKNKDLKNELDDIKTGNNINKMNQIYITPQSNTELKNNYIYNNEKIKNTTQQKATNLLSSSFPIHIKYDVHSITKAFSDFYSSLIILNKLAYDYEFMFRKKCSEGKHTNENEAENGAENEGENGVENEGENGAENEGENGAERHIEYVEEEIHNELINKYRHLNNFISNFENMIINVLLNLSNNFQNINDKLLFLINNYYHIITILKNNKINEDKINPFEKVIEKNISYFIDLQLNKYIKDIILFVSKHEHILENIEKKYINDITNNNINNVNILSQIDIKLMETTALFFTNKWKELLKNVEDEILKSFSNRVNSINILKTLNTKILLYFTRYQQLIKQIFKNSETPLSLQNLPSIDIILTQIKKNSKNLDNEGEYF</sequence>
<name>A0A4V0KS09_PLAYE</name>
<feature type="domain" description="Vps52 C-terminal" evidence="9">
    <location>
        <begin position="463"/>
        <end position="640"/>
    </location>
</feature>
<feature type="compositionally biased region" description="Polar residues" evidence="6">
    <location>
        <begin position="353"/>
        <end position="374"/>
    </location>
</feature>
<dbReference type="EMBL" id="LM993667">
    <property type="protein sequence ID" value="VTZ80815.1"/>
    <property type="molecule type" value="Genomic_DNA"/>
</dbReference>
<dbReference type="GO" id="GO:0000938">
    <property type="term" value="C:GARP complex"/>
    <property type="evidence" value="ECO:0007669"/>
    <property type="project" value="TreeGrafter"/>
</dbReference>
<keyword evidence="7" id="KW-0812">Transmembrane</keyword>
<protein>
    <submittedName>
        <fullName evidence="10">Vacuolar protein sorting-associated protein 52, putative</fullName>
    </submittedName>
</protein>
<evidence type="ECO:0000256" key="5">
    <source>
        <dbReference type="ARBA" id="ARBA00023034"/>
    </source>
</evidence>
<dbReference type="Proteomes" id="UP000072874">
    <property type="component" value="Chromosome 13"/>
</dbReference>
<dbReference type="GeneID" id="3853768"/>
<feature type="transmembrane region" description="Helical" evidence="7">
    <location>
        <begin position="570"/>
        <end position="593"/>
    </location>
</feature>
<reference evidence="10 11" key="1">
    <citation type="journal article" date="2014" name="BMC Biol.">
        <title>A comprehensive evaluation of rodent malaria parasite genomes and gene expression.</title>
        <authorList>
            <person name="Otto T.D."/>
            <person name="Bohme U."/>
            <person name="Jackson A.P."/>
            <person name="Hunt M."/>
            <person name="Franke-Fayard B."/>
            <person name="Hoeijmakers W.A."/>
            <person name="Religa A.A."/>
            <person name="Robertson L."/>
            <person name="Sanders M."/>
            <person name="Ogun S.A."/>
            <person name="Cunningham D."/>
            <person name="Erhart A."/>
            <person name="Billker O."/>
            <person name="Khan S.M."/>
            <person name="Stunnenberg H.G."/>
            <person name="Langhorne J."/>
            <person name="Holder A.A."/>
            <person name="Waters A.P."/>
            <person name="Newbold C.I."/>
            <person name="Pain A."/>
            <person name="Berriman M."/>
            <person name="Janse C.J."/>
        </authorList>
    </citation>
    <scope>NUCLEOTIDE SEQUENCE [LARGE SCALE GENOMIC DNA]</scope>
    <source>
        <strain evidence="10 11">17X</strain>
    </source>
</reference>
<proteinExistence type="inferred from homology"/>
<feature type="compositionally biased region" description="Acidic residues" evidence="6">
    <location>
        <begin position="804"/>
        <end position="832"/>
    </location>
</feature>
<evidence type="ECO:0000256" key="7">
    <source>
        <dbReference type="SAM" id="Phobius"/>
    </source>
</evidence>
<feature type="compositionally biased region" description="Low complexity" evidence="6">
    <location>
        <begin position="409"/>
        <end position="430"/>
    </location>
</feature>
<feature type="compositionally biased region" description="Basic and acidic residues" evidence="6">
    <location>
        <begin position="397"/>
        <end position="407"/>
    </location>
</feature>
<dbReference type="PANTHER" id="PTHR14190:SF7">
    <property type="entry name" value="VACUOLAR PROTEIN SORTING-ASSOCIATED PROTEIN 52 HOMOLOG"/>
    <property type="match status" value="1"/>
</dbReference>
<evidence type="ECO:0000313" key="10">
    <source>
        <dbReference type="EMBL" id="VTZ80815.1"/>
    </source>
</evidence>
<dbReference type="OMA" id="LINNYYH"/>
<dbReference type="InterPro" id="IPR048319">
    <property type="entry name" value="Vps52_CC"/>
</dbReference>
<dbReference type="OrthoDB" id="19482at2759"/>
<dbReference type="VEuPathDB" id="PlasmoDB:Py17XNL_001303291"/>
<evidence type="ECO:0000256" key="2">
    <source>
        <dbReference type="ARBA" id="ARBA00008180"/>
    </source>
</evidence>
<dbReference type="KEGG" id="pyo:PY17X_1343700"/>
<dbReference type="PANTHER" id="PTHR14190">
    <property type="entry name" value="SUPPRESSOR OF ACTIN MUTATIONS 2/VACUOLAR PROTEIN SORTING 52"/>
    <property type="match status" value="1"/>
</dbReference>
<evidence type="ECO:0000256" key="6">
    <source>
        <dbReference type="SAM" id="MobiDB-lite"/>
    </source>
</evidence>
<dbReference type="AlphaFoldDB" id="A0A4V0KS09"/>
<gene>
    <name evidence="10" type="ORF">PY17X_1343700</name>
</gene>
<dbReference type="VEuPathDB" id="PlasmoDB:PY06640"/>
<dbReference type="VEuPathDB" id="PlasmoDB:PY17X_1343700"/>
<evidence type="ECO:0000259" key="9">
    <source>
        <dbReference type="Pfam" id="PF20655"/>
    </source>
</evidence>
<feature type="region of interest" description="Disordered" evidence="6">
    <location>
        <begin position="54"/>
        <end position="110"/>
    </location>
</feature>
<keyword evidence="7" id="KW-0472">Membrane</keyword>
<feature type="region of interest" description="Disordered" evidence="6">
    <location>
        <begin position="353"/>
        <end position="430"/>
    </location>
</feature>
<dbReference type="InterPro" id="IPR048361">
    <property type="entry name" value="Vps52_C"/>
</dbReference>
<keyword evidence="4" id="KW-0653">Protein transport</keyword>
<evidence type="ECO:0000313" key="11">
    <source>
        <dbReference type="Proteomes" id="UP000072874"/>
    </source>
</evidence>
<evidence type="ECO:0000256" key="4">
    <source>
        <dbReference type="ARBA" id="ARBA00022927"/>
    </source>
</evidence>
<dbReference type="RefSeq" id="XP_022813660.1">
    <property type="nucleotide sequence ID" value="XM_022957204.1"/>
</dbReference>
<dbReference type="GO" id="GO:0019905">
    <property type="term" value="F:syntaxin binding"/>
    <property type="evidence" value="ECO:0007669"/>
    <property type="project" value="TreeGrafter"/>
</dbReference>
<dbReference type="GO" id="GO:0032456">
    <property type="term" value="P:endocytic recycling"/>
    <property type="evidence" value="ECO:0007669"/>
    <property type="project" value="TreeGrafter"/>
</dbReference>
<dbReference type="Pfam" id="PF20655">
    <property type="entry name" value="Vps52_C"/>
    <property type="match status" value="1"/>
</dbReference>
<comment type="similarity">
    <text evidence="2">Belongs to the VPS52 family.</text>
</comment>
<evidence type="ECO:0000259" key="8">
    <source>
        <dbReference type="Pfam" id="PF04129"/>
    </source>
</evidence>
<accession>A0A4V0KS09</accession>
<feature type="region of interest" description="Disordered" evidence="6">
    <location>
        <begin position="799"/>
        <end position="832"/>
    </location>
</feature>
<dbReference type="InterPro" id="IPR007258">
    <property type="entry name" value="Vps52"/>
</dbReference>
<feature type="compositionally biased region" description="Basic and acidic residues" evidence="6">
    <location>
        <begin position="83"/>
        <end position="110"/>
    </location>
</feature>
<organism evidence="10 11">
    <name type="scientific">Plasmodium yoelii</name>
    <dbReference type="NCBI Taxonomy" id="5861"/>
    <lineage>
        <taxon>Eukaryota</taxon>
        <taxon>Sar</taxon>
        <taxon>Alveolata</taxon>
        <taxon>Apicomplexa</taxon>
        <taxon>Aconoidasida</taxon>
        <taxon>Haemosporida</taxon>
        <taxon>Plasmodiidae</taxon>
        <taxon>Plasmodium</taxon>
        <taxon>Plasmodium (Vinckeia)</taxon>
    </lineage>
</organism>
<keyword evidence="5" id="KW-0333">Golgi apparatus</keyword>
<keyword evidence="7" id="KW-1133">Transmembrane helix</keyword>
<comment type="subcellular location">
    <subcellularLocation>
        <location evidence="1">Golgi apparatus</location>
        <location evidence="1">trans-Golgi network</location>
    </subcellularLocation>
</comment>
<dbReference type="Pfam" id="PF04129">
    <property type="entry name" value="Vps52_CC"/>
    <property type="match status" value="1"/>
</dbReference>
<keyword evidence="3" id="KW-0813">Transport</keyword>
<evidence type="ECO:0000256" key="1">
    <source>
        <dbReference type="ARBA" id="ARBA00004601"/>
    </source>
</evidence>
<dbReference type="GO" id="GO:0005829">
    <property type="term" value="C:cytosol"/>
    <property type="evidence" value="ECO:0007669"/>
    <property type="project" value="GOC"/>
</dbReference>
<feature type="domain" description="Vps52 coiled-coil" evidence="8">
    <location>
        <begin position="132"/>
        <end position="301"/>
    </location>
</feature>
<dbReference type="GO" id="GO:0042147">
    <property type="term" value="P:retrograde transport, endosome to Golgi"/>
    <property type="evidence" value="ECO:0007669"/>
    <property type="project" value="TreeGrafter"/>
</dbReference>
<dbReference type="GO" id="GO:0015031">
    <property type="term" value="P:protein transport"/>
    <property type="evidence" value="ECO:0007669"/>
    <property type="project" value="UniProtKB-KW"/>
</dbReference>
<dbReference type="VEuPathDB" id="PlasmoDB:PYYM_1340700"/>
<feature type="compositionally biased region" description="Polar residues" evidence="6">
    <location>
        <begin position="381"/>
        <end position="396"/>
    </location>
</feature>
<dbReference type="GO" id="GO:0006896">
    <property type="term" value="P:Golgi to vacuole transport"/>
    <property type="evidence" value="ECO:0007669"/>
    <property type="project" value="TreeGrafter"/>
</dbReference>